<accession>A0A8J2KW97</accession>
<evidence type="ECO:0000256" key="1">
    <source>
        <dbReference type="SAM" id="MobiDB-lite"/>
    </source>
</evidence>
<dbReference type="EMBL" id="CAJVCH010239491">
    <property type="protein sequence ID" value="CAG7732881.1"/>
    <property type="molecule type" value="Genomic_DNA"/>
</dbReference>
<sequence>MSTAEEVLAACKATRTYFKGRITSLISKTGRCKPETITESVLDNISSSLSELKAKVDENYQEFLAAVDQDNTDDITLHFEQMQAKLDEIDEFVGNCWHFFNQQERAEQERKNDKQRQFEETLAREKVAMEMQMQERLEAQRIQMGTPSSSHQGPAPTVPSTQKPKLPQLSLPTFDGKFEEWLPFRDCYNQAVHSRSDLSGAEKFTYLLAALQGKAAETVKSIPISDDNYITAYDRITKLFEHTREIAFKLVDTIIDHPSMTTRTSDNIISLTNTTSNALSSIKAIDKSANLGELLITRLVTRKLDTITLERFNQSLEDRSIPPLKELLDFLDKEMLSIQVSSNTKIVKGNYPSTSAYTPNNPTLEKKEYSERKCVICNNVHPHYKCPKLNDGSDKERKKIVKESKLCTNCLSTNHGWKNCKSSRTCKTCQQKHHSLLHSSFFKATNDKVSTLTTHTESKGFGDITKLKPTAIVTVNNNLGQGVKCRVLLDNGSDVCLIQDNLVQELGLTKEKLPHKQ</sequence>
<reference evidence="2" key="1">
    <citation type="submission" date="2021-06" db="EMBL/GenBank/DDBJ databases">
        <authorList>
            <person name="Hodson N. C."/>
            <person name="Mongue J. A."/>
            <person name="Jaron S. K."/>
        </authorList>
    </citation>
    <scope>NUCLEOTIDE SEQUENCE</scope>
</reference>
<dbReference type="Pfam" id="PF03564">
    <property type="entry name" value="DUF1759"/>
    <property type="match status" value="1"/>
</dbReference>
<dbReference type="OrthoDB" id="7444419at2759"/>
<feature type="compositionally biased region" description="Polar residues" evidence="1">
    <location>
        <begin position="143"/>
        <end position="163"/>
    </location>
</feature>
<organism evidence="2 3">
    <name type="scientific">Allacma fusca</name>
    <dbReference type="NCBI Taxonomy" id="39272"/>
    <lineage>
        <taxon>Eukaryota</taxon>
        <taxon>Metazoa</taxon>
        <taxon>Ecdysozoa</taxon>
        <taxon>Arthropoda</taxon>
        <taxon>Hexapoda</taxon>
        <taxon>Collembola</taxon>
        <taxon>Symphypleona</taxon>
        <taxon>Sminthuridae</taxon>
        <taxon>Allacma</taxon>
    </lineage>
</organism>
<dbReference type="InterPro" id="IPR005312">
    <property type="entry name" value="DUF1759"/>
</dbReference>
<dbReference type="AlphaFoldDB" id="A0A8J2KW97"/>
<name>A0A8J2KW97_9HEXA</name>
<comment type="caution">
    <text evidence="2">The sequence shown here is derived from an EMBL/GenBank/DDBJ whole genome shotgun (WGS) entry which is preliminary data.</text>
</comment>
<feature type="region of interest" description="Disordered" evidence="1">
    <location>
        <begin position="143"/>
        <end position="166"/>
    </location>
</feature>
<proteinExistence type="predicted"/>
<evidence type="ECO:0008006" key="4">
    <source>
        <dbReference type="Google" id="ProtNLM"/>
    </source>
</evidence>
<dbReference type="PANTHER" id="PTHR47331:SF5">
    <property type="entry name" value="RIBONUCLEASE H"/>
    <property type="match status" value="1"/>
</dbReference>
<keyword evidence="3" id="KW-1185">Reference proteome</keyword>
<evidence type="ECO:0000313" key="2">
    <source>
        <dbReference type="EMBL" id="CAG7732881.1"/>
    </source>
</evidence>
<feature type="non-terminal residue" evidence="2">
    <location>
        <position position="517"/>
    </location>
</feature>
<dbReference type="PANTHER" id="PTHR47331">
    <property type="entry name" value="PHD-TYPE DOMAIN-CONTAINING PROTEIN"/>
    <property type="match status" value="1"/>
</dbReference>
<gene>
    <name evidence="2" type="ORF">AFUS01_LOCUS21362</name>
</gene>
<dbReference type="Proteomes" id="UP000708208">
    <property type="component" value="Unassembled WGS sequence"/>
</dbReference>
<protein>
    <recommendedName>
        <fullName evidence="4">Peptidase aspartic putative domain-containing protein</fullName>
    </recommendedName>
</protein>
<evidence type="ECO:0000313" key="3">
    <source>
        <dbReference type="Proteomes" id="UP000708208"/>
    </source>
</evidence>